<evidence type="ECO:0000313" key="4">
    <source>
        <dbReference type="Proteomes" id="UP000321787"/>
    </source>
</evidence>
<comment type="caution">
    <text evidence="3">The sequence shown here is derived from an EMBL/GenBank/DDBJ whole genome shotgun (WGS) entry which is preliminary data.</text>
</comment>
<organism evidence="3 4">
    <name type="scientific">Aliivibrio fischeri</name>
    <name type="common">Vibrio fischeri</name>
    <dbReference type="NCBI Taxonomy" id="668"/>
    <lineage>
        <taxon>Bacteria</taxon>
        <taxon>Pseudomonadati</taxon>
        <taxon>Pseudomonadota</taxon>
        <taxon>Gammaproteobacteria</taxon>
        <taxon>Vibrionales</taxon>
        <taxon>Vibrionaceae</taxon>
        <taxon>Aliivibrio</taxon>
    </lineage>
</organism>
<reference evidence="3 4" key="1">
    <citation type="submission" date="2019-07" db="EMBL/GenBank/DDBJ databases">
        <title>Whole genome shotgun sequence of Aliivibrio fischeri NBRC 101058.</title>
        <authorList>
            <person name="Hosoyama A."/>
            <person name="Uohara A."/>
            <person name="Ohji S."/>
            <person name="Ichikawa N."/>
        </authorList>
    </citation>
    <scope>NUCLEOTIDE SEQUENCE [LARGE SCALE GENOMIC DNA]</scope>
    <source>
        <strain evidence="3 4">NBRC 101058</strain>
    </source>
</reference>
<dbReference type="InterPro" id="IPR013610">
    <property type="entry name" value="ArdC_N"/>
</dbReference>
<gene>
    <name evidence="3" type="ORF">AFI02nite_42820</name>
</gene>
<protein>
    <submittedName>
        <fullName evidence="3">Uncharacterized protein</fullName>
    </submittedName>
</protein>
<accession>A0A510UP51</accession>
<feature type="domain" description="N-terminal" evidence="1">
    <location>
        <begin position="2"/>
        <end position="36"/>
    </location>
</feature>
<dbReference type="GO" id="GO:0003697">
    <property type="term" value="F:single-stranded DNA binding"/>
    <property type="evidence" value="ECO:0007669"/>
    <property type="project" value="InterPro"/>
</dbReference>
<evidence type="ECO:0000259" key="1">
    <source>
        <dbReference type="Pfam" id="PF08401"/>
    </source>
</evidence>
<dbReference type="Pfam" id="PF08401">
    <property type="entry name" value="ArdcN"/>
    <property type="match status" value="1"/>
</dbReference>
<dbReference type="InterPro" id="IPR041459">
    <property type="entry name" value="MPTase-PolyVal"/>
</dbReference>
<proteinExistence type="predicted"/>
<dbReference type="RefSeq" id="WP_307723898.1">
    <property type="nucleotide sequence ID" value="NZ_BJTZ01000134.1"/>
</dbReference>
<dbReference type="Pfam" id="PF18818">
    <property type="entry name" value="MPTase-PolyVal"/>
    <property type="match status" value="1"/>
</dbReference>
<name>A0A510UP51_ALIFS</name>
<feature type="domain" description="Polyvalent protein metallopeptidase" evidence="2">
    <location>
        <begin position="66"/>
        <end position="132"/>
    </location>
</feature>
<dbReference type="AlphaFoldDB" id="A0A510UP51"/>
<dbReference type="EMBL" id="BJTZ01000134">
    <property type="protein sequence ID" value="GEK16246.1"/>
    <property type="molecule type" value="Genomic_DNA"/>
</dbReference>
<evidence type="ECO:0000313" key="3">
    <source>
        <dbReference type="EMBL" id="GEK16246.1"/>
    </source>
</evidence>
<sequence length="143" mass="16537">MKGQKGTTIVYYKNLEKEDEEGNKEIIPMLRTFTVFNIDQVENIEKPMITVKETREKSEFVKLSYAEEAIHNIEIKINHYGVRDFYSPAHDEITLLMVDRFNFSSDYYATAWHELVHATGHKSCLDGGVAKNLVSAQNPFFLD</sequence>
<dbReference type="Proteomes" id="UP000321787">
    <property type="component" value="Unassembled WGS sequence"/>
</dbReference>
<evidence type="ECO:0000259" key="2">
    <source>
        <dbReference type="Pfam" id="PF18818"/>
    </source>
</evidence>